<reference evidence="2" key="1">
    <citation type="submission" date="2019-04" db="EMBL/GenBank/DDBJ databases">
        <authorList>
            <person name="Alioto T."/>
            <person name="Alioto T."/>
        </authorList>
    </citation>
    <scope>NUCLEOTIDE SEQUENCE [LARGE SCALE GENOMIC DNA]</scope>
</reference>
<evidence type="ECO:0000313" key="2">
    <source>
        <dbReference type="EMBL" id="VTJ84607.1"/>
    </source>
</evidence>
<feature type="compositionally biased region" description="Low complexity" evidence="1">
    <location>
        <begin position="147"/>
        <end position="163"/>
    </location>
</feature>
<dbReference type="EMBL" id="CABDUW010001914">
    <property type="protein sequence ID" value="VTJ84607.1"/>
    <property type="molecule type" value="Genomic_DNA"/>
</dbReference>
<evidence type="ECO:0000256" key="1">
    <source>
        <dbReference type="SAM" id="MobiDB-lite"/>
    </source>
</evidence>
<protein>
    <submittedName>
        <fullName evidence="2">Uncharacterized protein</fullName>
    </submittedName>
</protein>
<feature type="region of interest" description="Disordered" evidence="1">
    <location>
        <begin position="75"/>
        <end position="163"/>
    </location>
</feature>
<dbReference type="AlphaFoldDB" id="A0A5E4CS25"/>
<gene>
    <name evidence="2" type="ORF">MONAX_5E027777</name>
</gene>
<sequence>MMQNHTHTHTHTTQKCHARNSRTQTRINVKISFISAFLGTLANTSDPSVHSPSKNIAEIKPQLAISESSSIRVEISRKVADQEARPSHETPPPHSKRKASPAQDATRFVDPAAPGQEGVDLTGKVGSARAAPQPSTCPALASRFPKTDPGSLTPTSTSTPLEITTSTPADWMSDRRQHFHDTFAIAVKVERVGRSGGAPGAGLAPRERASGPRPVSVWLAGFGACGRRWLGQPGSAECCTLEEKGSGPSILCGFNRLRITFPPVPQKLDLKFRIYKRCKFGQF</sequence>
<proteinExistence type="predicted"/>
<name>A0A5E4CS25_MARMO</name>
<feature type="region of interest" description="Disordered" evidence="1">
    <location>
        <begin position="1"/>
        <end position="22"/>
    </location>
</feature>
<accession>A0A5E4CS25</accession>
<comment type="caution">
    <text evidence="2">The sequence shown here is derived from an EMBL/GenBank/DDBJ whole genome shotgun (WGS) entry which is preliminary data.</text>
</comment>
<organism evidence="2">
    <name type="scientific">Marmota monax</name>
    <name type="common">Woodchuck</name>
    <dbReference type="NCBI Taxonomy" id="9995"/>
    <lineage>
        <taxon>Eukaryota</taxon>
        <taxon>Metazoa</taxon>
        <taxon>Chordata</taxon>
        <taxon>Craniata</taxon>
        <taxon>Vertebrata</taxon>
        <taxon>Euteleostomi</taxon>
        <taxon>Mammalia</taxon>
        <taxon>Eutheria</taxon>
        <taxon>Euarchontoglires</taxon>
        <taxon>Glires</taxon>
        <taxon>Rodentia</taxon>
        <taxon>Sciuromorpha</taxon>
        <taxon>Sciuridae</taxon>
        <taxon>Xerinae</taxon>
        <taxon>Marmotini</taxon>
        <taxon>Marmota</taxon>
    </lineage>
</organism>
<feature type="compositionally biased region" description="Basic and acidic residues" evidence="1">
    <location>
        <begin position="75"/>
        <end position="88"/>
    </location>
</feature>
<feature type="compositionally biased region" description="Basic residues" evidence="1">
    <location>
        <begin position="1"/>
        <end position="20"/>
    </location>
</feature>